<evidence type="ECO:0000313" key="1">
    <source>
        <dbReference type="EMBL" id="KRK73305.1"/>
    </source>
</evidence>
<dbReference type="PIRSF" id="PIRSF021290">
    <property type="entry name" value="DUF1273"/>
    <property type="match status" value="1"/>
</dbReference>
<sequence>MGKRIWVSGYRAWELNVYGDQDPKLAVIKYVLKAQLRQELDADMDWLITGGELGVEQWAASVGLSLKADYPELQIAMMTPYADFGHQWQENNQATLATLQQQVDFARSTSTRPYESGRQLGAYNRFMAQHTDGAVFVYDPEFVGKPQYAWAAANAEANRREYPVRNVSMLDLEDAARDYAEQQRDE</sequence>
<dbReference type="PANTHER" id="PTHR38440:SF1">
    <property type="entry name" value="UPF0398 PROTEIN SPR0331"/>
    <property type="match status" value="1"/>
</dbReference>
<organism evidence="1 2">
    <name type="scientific">Lacticaseibacillus nasuensis JCM 17158</name>
    <dbReference type="NCBI Taxonomy" id="1291734"/>
    <lineage>
        <taxon>Bacteria</taxon>
        <taxon>Bacillati</taxon>
        <taxon>Bacillota</taxon>
        <taxon>Bacilli</taxon>
        <taxon>Lactobacillales</taxon>
        <taxon>Lactobacillaceae</taxon>
        <taxon>Lacticaseibacillus</taxon>
    </lineage>
</organism>
<protein>
    <submittedName>
        <fullName evidence="1">Uncharacterized protein</fullName>
    </submittedName>
</protein>
<comment type="caution">
    <text evidence="1">The sequence shown here is derived from an EMBL/GenBank/DDBJ whole genome shotgun (WGS) entry which is preliminary data.</text>
</comment>
<name>A0A0R1JX55_9LACO</name>
<dbReference type="PATRIC" id="fig|1291734.4.peg.1193"/>
<proteinExistence type="predicted"/>
<dbReference type="Pfam" id="PF06908">
    <property type="entry name" value="YpsA"/>
    <property type="match status" value="1"/>
</dbReference>
<dbReference type="Gene3D" id="3.40.50.450">
    <property type="match status" value="1"/>
</dbReference>
<reference evidence="1 2" key="1">
    <citation type="journal article" date="2015" name="Genome Announc.">
        <title>Expanding the biotechnology potential of lactobacilli through comparative genomics of 213 strains and associated genera.</title>
        <authorList>
            <person name="Sun Z."/>
            <person name="Harris H.M."/>
            <person name="McCann A."/>
            <person name="Guo C."/>
            <person name="Argimon S."/>
            <person name="Zhang W."/>
            <person name="Yang X."/>
            <person name="Jeffery I.B."/>
            <person name="Cooney J.C."/>
            <person name="Kagawa T.F."/>
            <person name="Liu W."/>
            <person name="Song Y."/>
            <person name="Salvetti E."/>
            <person name="Wrobel A."/>
            <person name="Rasinkangas P."/>
            <person name="Parkhill J."/>
            <person name="Rea M.C."/>
            <person name="O'Sullivan O."/>
            <person name="Ritari J."/>
            <person name="Douillard F.P."/>
            <person name="Paul Ross R."/>
            <person name="Yang R."/>
            <person name="Briner A.E."/>
            <person name="Felis G.E."/>
            <person name="de Vos W.M."/>
            <person name="Barrangou R."/>
            <person name="Klaenhammer T.R."/>
            <person name="Caufield P.W."/>
            <person name="Cui Y."/>
            <person name="Zhang H."/>
            <person name="O'Toole P.W."/>
        </authorList>
    </citation>
    <scope>NUCLEOTIDE SEQUENCE [LARGE SCALE GENOMIC DNA]</scope>
    <source>
        <strain evidence="1 2">JCM 17158</strain>
    </source>
</reference>
<dbReference type="InterPro" id="IPR010697">
    <property type="entry name" value="YspA"/>
</dbReference>
<dbReference type="SUPFAM" id="SSF102405">
    <property type="entry name" value="MCP/YpsA-like"/>
    <property type="match status" value="1"/>
</dbReference>
<keyword evidence="2" id="KW-1185">Reference proteome</keyword>
<dbReference type="NCBIfam" id="NF010181">
    <property type="entry name" value="PRK13660.1"/>
    <property type="match status" value="1"/>
</dbReference>
<dbReference type="PANTHER" id="PTHR38440">
    <property type="entry name" value="UPF0398 PROTEIN YPSA"/>
    <property type="match status" value="1"/>
</dbReference>
<dbReference type="RefSeq" id="WP_225352582.1">
    <property type="nucleotide sequence ID" value="NZ_AZDJ01000013.1"/>
</dbReference>
<dbReference type="AlphaFoldDB" id="A0A0R1JX55"/>
<gene>
    <name evidence="1" type="ORF">FD02_GL001163</name>
</gene>
<dbReference type="STRING" id="1291734.FD02_GL001163"/>
<dbReference type="Proteomes" id="UP000051804">
    <property type="component" value="Unassembled WGS sequence"/>
</dbReference>
<accession>A0A0R1JX55</accession>
<dbReference type="EMBL" id="AZDJ01000013">
    <property type="protein sequence ID" value="KRK73305.1"/>
    <property type="molecule type" value="Genomic_DNA"/>
</dbReference>
<evidence type="ECO:0000313" key="2">
    <source>
        <dbReference type="Proteomes" id="UP000051804"/>
    </source>
</evidence>